<keyword evidence="2" id="KW-1185">Reference proteome</keyword>
<name>A0A8X6VX67_TRICX</name>
<evidence type="ECO:0000313" key="2">
    <source>
        <dbReference type="Proteomes" id="UP000887159"/>
    </source>
</evidence>
<gene>
    <name evidence="1" type="ORF">TNCV_1011861</name>
</gene>
<organism evidence="1 2">
    <name type="scientific">Trichonephila clavipes</name>
    <name type="common">Golden silk orbweaver</name>
    <name type="synonym">Nephila clavipes</name>
    <dbReference type="NCBI Taxonomy" id="2585209"/>
    <lineage>
        <taxon>Eukaryota</taxon>
        <taxon>Metazoa</taxon>
        <taxon>Ecdysozoa</taxon>
        <taxon>Arthropoda</taxon>
        <taxon>Chelicerata</taxon>
        <taxon>Arachnida</taxon>
        <taxon>Araneae</taxon>
        <taxon>Araneomorphae</taxon>
        <taxon>Entelegynae</taxon>
        <taxon>Araneoidea</taxon>
        <taxon>Nephilidae</taxon>
        <taxon>Trichonephila</taxon>
    </lineage>
</organism>
<dbReference type="EMBL" id="BMAU01021369">
    <property type="protein sequence ID" value="GFY24133.1"/>
    <property type="molecule type" value="Genomic_DNA"/>
</dbReference>
<dbReference type="Proteomes" id="UP000887159">
    <property type="component" value="Unassembled WGS sequence"/>
</dbReference>
<dbReference type="AlphaFoldDB" id="A0A8X6VX67"/>
<reference evidence="1" key="1">
    <citation type="submission" date="2020-08" db="EMBL/GenBank/DDBJ databases">
        <title>Multicomponent nature underlies the extraordinary mechanical properties of spider dragline silk.</title>
        <authorList>
            <person name="Kono N."/>
            <person name="Nakamura H."/>
            <person name="Mori M."/>
            <person name="Yoshida Y."/>
            <person name="Ohtoshi R."/>
            <person name="Malay A.D."/>
            <person name="Moran D.A.P."/>
            <person name="Tomita M."/>
            <person name="Numata K."/>
            <person name="Arakawa K."/>
        </authorList>
    </citation>
    <scope>NUCLEOTIDE SEQUENCE</scope>
</reference>
<accession>A0A8X6VX67</accession>
<proteinExistence type="predicted"/>
<protein>
    <submittedName>
        <fullName evidence="1">Uncharacterized protein</fullName>
    </submittedName>
</protein>
<comment type="caution">
    <text evidence="1">The sequence shown here is derived from an EMBL/GenBank/DDBJ whole genome shotgun (WGS) entry which is preliminary data.</text>
</comment>
<sequence>MSPVCWCHIEAHKIHRDKELDEHHTGDSTIWLSSTPILRENTLDLARMFTTYHQPYERTWGFNGYLMTKPELSVLSPNYRTAPMGGHLRSRQI</sequence>
<evidence type="ECO:0000313" key="1">
    <source>
        <dbReference type="EMBL" id="GFY24133.1"/>
    </source>
</evidence>